<dbReference type="EMBL" id="FRAE01000036">
    <property type="protein sequence ID" value="SHK13156.1"/>
    <property type="molecule type" value="Genomic_DNA"/>
</dbReference>
<feature type="transmembrane region" description="Helical" evidence="6">
    <location>
        <begin position="166"/>
        <end position="190"/>
    </location>
</feature>
<name>A0A1M6PZ63_9FIRM</name>
<keyword evidence="5 6" id="KW-0472">Membrane</keyword>
<evidence type="ECO:0000256" key="1">
    <source>
        <dbReference type="ARBA" id="ARBA00004651"/>
    </source>
</evidence>
<gene>
    <name evidence="8" type="ORF">SAMN02744037_01695</name>
</gene>
<evidence type="ECO:0000313" key="9">
    <source>
        <dbReference type="Proteomes" id="UP000242497"/>
    </source>
</evidence>
<evidence type="ECO:0000256" key="3">
    <source>
        <dbReference type="ARBA" id="ARBA00022692"/>
    </source>
</evidence>
<evidence type="ECO:0000256" key="5">
    <source>
        <dbReference type="ARBA" id="ARBA00023136"/>
    </source>
</evidence>
<dbReference type="STRING" id="1123349.SAMN02744037_01695"/>
<feature type="transmembrane region" description="Helical" evidence="6">
    <location>
        <begin position="12"/>
        <end position="33"/>
    </location>
</feature>
<evidence type="ECO:0000256" key="6">
    <source>
        <dbReference type="RuleBase" id="RU366058"/>
    </source>
</evidence>
<dbReference type="PANTHER" id="PTHR12677:SF59">
    <property type="entry name" value="GOLGI APPARATUS MEMBRANE PROTEIN TVP38-RELATED"/>
    <property type="match status" value="1"/>
</dbReference>
<organism evidence="8 9">
    <name type="scientific">Tepidibacter formicigenes DSM 15518</name>
    <dbReference type="NCBI Taxonomy" id="1123349"/>
    <lineage>
        <taxon>Bacteria</taxon>
        <taxon>Bacillati</taxon>
        <taxon>Bacillota</taxon>
        <taxon>Clostridia</taxon>
        <taxon>Peptostreptococcales</taxon>
        <taxon>Peptostreptococcaceae</taxon>
        <taxon>Tepidibacter</taxon>
    </lineage>
</organism>
<keyword evidence="9" id="KW-1185">Reference proteome</keyword>
<feature type="transmembrane region" description="Helical" evidence="6">
    <location>
        <begin position="78"/>
        <end position="99"/>
    </location>
</feature>
<dbReference type="GO" id="GO:0005886">
    <property type="term" value="C:plasma membrane"/>
    <property type="evidence" value="ECO:0007669"/>
    <property type="project" value="UniProtKB-SubCell"/>
</dbReference>
<reference evidence="9" key="1">
    <citation type="submission" date="2016-11" db="EMBL/GenBank/DDBJ databases">
        <authorList>
            <person name="Varghese N."/>
            <person name="Submissions S."/>
        </authorList>
    </citation>
    <scope>NUCLEOTIDE SEQUENCE [LARGE SCALE GENOMIC DNA]</scope>
    <source>
        <strain evidence="9">DSM 15518</strain>
    </source>
</reference>
<comment type="subcellular location">
    <subcellularLocation>
        <location evidence="1 6">Cell membrane</location>
        <topology evidence="1 6">Multi-pass membrane protein</topology>
    </subcellularLocation>
</comment>
<keyword evidence="4 6" id="KW-1133">Transmembrane helix</keyword>
<feature type="transmembrane region" description="Helical" evidence="6">
    <location>
        <begin position="53"/>
        <end position="71"/>
    </location>
</feature>
<accession>A0A1M6PZ63</accession>
<keyword evidence="2 6" id="KW-1003">Cell membrane</keyword>
<evidence type="ECO:0000259" key="7">
    <source>
        <dbReference type="Pfam" id="PF09335"/>
    </source>
</evidence>
<dbReference type="RefSeq" id="WP_072889051.1">
    <property type="nucleotide sequence ID" value="NZ_FRAE01000036.1"/>
</dbReference>
<feature type="transmembrane region" description="Helical" evidence="6">
    <location>
        <begin position="202"/>
        <end position="222"/>
    </location>
</feature>
<protein>
    <recommendedName>
        <fullName evidence="6">TVP38/TMEM64 family membrane protein</fullName>
    </recommendedName>
</protein>
<evidence type="ECO:0000256" key="2">
    <source>
        <dbReference type="ARBA" id="ARBA00022475"/>
    </source>
</evidence>
<dbReference type="InterPro" id="IPR015414">
    <property type="entry name" value="TMEM64"/>
</dbReference>
<keyword evidence="3 6" id="KW-0812">Transmembrane</keyword>
<evidence type="ECO:0000256" key="4">
    <source>
        <dbReference type="ARBA" id="ARBA00022989"/>
    </source>
</evidence>
<feature type="transmembrane region" description="Helical" evidence="6">
    <location>
        <begin position="136"/>
        <end position="154"/>
    </location>
</feature>
<feature type="domain" description="VTT" evidence="7">
    <location>
        <begin position="71"/>
        <end position="188"/>
    </location>
</feature>
<proteinExistence type="inferred from homology"/>
<dbReference type="InterPro" id="IPR032816">
    <property type="entry name" value="VTT_dom"/>
</dbReference>
<dbReference type="OrthoDB" id="9812980at2"/>
<evidence type="ECO:0000313" key="8">
    <source>
        <dbReference type="EMBL" id="SHK13156.1"/>
    </source>
</evidence>
<dbReference type="AlphaFoldDB" id="A0A1M6PZ63"/>
<dbReference type="Pfam" id="PF09335">
    <property type="entry name" value="VTT_dom"/>
    <property type="match status" value="1"/>
</dbReference>
<sequence length="232" mass="25796">MKKIKESKELKKCIIIFGVIITIVLSIKFLGFFEYMSLENIQKIKIWIQGYKVIGPIIYMILFIFSCIFFLPAPPMAILAGLAFGPVMGTVWTGLAAIISDSAAFLIARYAAGDIMQKLIEENKVLKKIDDGVQKHGWRLLIFTRLVPGFPYMLQSYAYGLTNISFRSYIIISWICTVPGIIAFTFMGGALVTGKGDIGKTFGYFGIGALVFIILSLIPGLIKKNKVEVVDE</sequence>
<comment type="similarity">
    <text evidence="6">Belongs to the TVP38/TMEM64 family.</text>
</comment>
<dbReference type="Proteomes" id="UP000242497">
    <property type="component" value="Unassembled WGS sequence"/>
</dbReference>
<dbReference type="PANTHER" id="PTHR12677">
    <property type="entry name" value="GOLGI APPARATUS MEMBRANE PROTEIN TVP38-RELATED"/>
    <property type="match status" value="1"/>
</dbReference>